<feature type="transmembrane region" description="Helical" evidence="2">
    <location>
        <begin position="246"/>
        <end position="262"/>
    </location>
</feature>
<reference evidence="3 4" key="2">
    <citation type="submission" date="2019-01" db="EMBL/GenBank/DDBJ databases">
        <title>The decoding of complex shrimp genome reveals the adaptation for benthos swimmer, frequently molting mechanism and breeding impact on genome.</title>
        <authorList>
            <person name="Sun Y."/>
            <person name="Gao Y."/>
            <person name="Yu Y."/>
        </authorList>
    </citation>
    <scope>NUCLEOTIDE SEQUENCE [LARGE SCALE GENOMIC DNA]</scope>
    <source>
        <tissue evidence="3">Muscle</tissue>
    </source>
</reference>
<keyword evidence="2" id="KW-0472">Membrane</keyword>
<feature type="transmembrane region" description="Helical" evidence="2">
    <location>
        <begin position="132"/>
        <end position="150"/>
    </location>
</feature>
<dbReference type="EMBL" id="QCYY01003015">
    <property type="protein sequence ID" value="ROT65928.1"/>
    <property type="molecule type" value="Genomic_DNA"/>
</dbReference>
<gene>
    <name evidence="3" type="ORF">C7M84_016084</name>
</gene>
<feature type="transmembrane region" description="Helical" evidence="2">
    <location>
        <begin position="214"/>
        <end position="234"/>
    </location>
</feature>
<proteinExistence type="predicted"/>
<feature type="transmembrane region" description="Helical" evidence="2">
    <location>
        <begin position="268"/>
        <end position="290"/>
    </location>
</feature>
<comment type="caution">
    <text evidence="3">The sequence shown here is derived from an EMBL/GenBank/DDBJ whole genome shotgun (WGS) entry which is preliminary data.</text>
</comment>
<name>A0A3R7LVX6_PENVA</name>
<keyword evidence="2" id="KW-0812">Transmembrane</keyword>
<feature type="region of interest" description="Disordered" evidence="1">
    <location>
        <begin position="25"/>
        <end position="54"/>
    </location>
</feature>
<evidence type="ECO:0000256" key="2">
    <source>
        <dbReference type="SAM" id="Phobius"/>
    </source>
</evidence>
<evidence type="ECO:0000313" key="3">
    <source>
        <dbReference type="EMBL" id="ROT65928.1"/>
    </source>
</evidence>
<dbReference type="Proteomes" id="UP000283509">
    <property type="component" value="Unassembled WGS sequence"/>
</dbReference>
<keyword evidence="4" id="KW-1185">Reference proteome</keyword>
<sequence>MLGPPFTPEALVWHCLPHALGAFRSRRGDRSSRTPTEPRARSKEERAAVGGGRVRRRWRGEPRCAEARLRLAKGARPKPPKRQQTGRRSTERQQYTAALASLAHALHPWASFCVSDLFSTSFFLLVLSSSHLFFFPPLSSSFLFFLPLIYSSFPLFLLLSSFLFFLPLIYSSFPLFLLPSPSRSLSLSPLFFSPSFFLLLLLFLPPIYFSFPSFSFLLLLALFLPTLYSSFPLFLPPPSPSLSPSYLFLFSPLSSSFFSFSISSPLSFFLLLLLLFYLLPYIFFFPTFFFQLSLLSHLPLPLLPSITPSFVSLSISLRRPPLFLSFALPPPFHLSLFPLPPQLYPHTPFSPFPSHSPLSRTSFFTLPLQSTVSIPSPRSFSSSSQ</sequence>
<protein>
    <submittedName>
        <fullName evidence="3">Uncharacterized protein</fullName>
    </submittedName>
</protein>
<evidence type="ECO:0000256" key="1">
    <source>
        <dbReference type="SAM" id="MobiDB-lite"/>
    </source>
</evidence>
<dbReference type="AlphaFoldDB" id="A0A3R7LVX6"/>
<evidence type="ECO:0000313" key="4">
    <source>
        <dbReference type="Proteomes" id="UP000283509"/>
    </source>
</evidence>
<keyword evidence="2" id="KW-1133">Transmembrane helix</keyword>
<feature type="transmembrane region" description="Helical" evidence="2">
    <location>
        <begin position="190"/>
        <end position="208"/>
    </location>
</feature>
<feature type="region of interest" description="Disordered" evidence="1">
    <location>
        <begin position="70"/>
        <end position="91"/>
    </location>
</feature>
<feature type="transmembrane region" description="Helical" evidence="2">
    <location>
        <begin position="156"/>
        <end position="178"/>
    </location>
</feature>
<organism evidence="3 4">
    <name type="scientific">Penaeus vannamei</name>
    <name type="common">Whiteleg shrimp</name>
    <name type="synonym">Litopenaeus vannamei</name>
    <dbReference type="NCBI Taxonomy" id="6689"/>
    <lineage>
        <taxon>Eukaryota</taxon>
        <taxon>Metazoa</taxon>
        <taxon>Ecdysozoa</taxon>
        <taxon>Arthropoda</taxon>
        <taxon>Crustacea</taxon>
        <taxon>Multicrustacea</taxon>
        <taxon>Malacostraca</taxon>
        <taxon>Eumalacostraca</taxon>
        <taxon>Eucarida</taxon>
        <taxon>Decapoda</taxon>
        <taxon>Dendrobranchiata</taxon>
        <taxon>Penaeoidea</taxon>
        <taxon>Penaeidae</taxon>
        <taxon>Penaeus</taxon>
    </lineage>
</organism>
<accession>A0A3R7LVX6</accession>
<feature type="compositionally biased region" description="Basic and acidic residues" evidence="1">
    <location>
        <begin position="26"/>
        <end position="47"/>
    </location>
</feature>
<reference evidence="3 4" key="1">
    <citation type="submission" date="2018-04" db="EMBL/GenBank/DDBJ databases">
        <authorList>
            <person name="Zhang X."/>
            <person name="Yuan J."/>
            <person name="Li F."/>
            <person name="Xiang J."/>
        </authorList>
    </citation>
    <scope>NUCLEOTIDE SEQUENCE [LARGE SCALE GENOMIC DNA]</scope>
    <source>
        <tissue evidence="3">Muscle</tissue>
    </source>
</reference>
<feature type="compositionally biased region" description="Basic residues" evidence="1">
    <location>
        <begin position="70"/>
        <end position="85"/>
    </location>
</feature>